<dbReference type="Gene3D" id="3.10.50.40">
    <property type="match status" value="1"/>
</dbReference>
<evidence type="ECO:0000256" key="1">
    <source>
        <dbReference type="ARBA" id="ARBA00000971"/>
    </source>
</evidence>
<keyword evidence="4 5" id="KW-0413">Isomerase</keyword>
<feature type="signal peptide" evidence="6">
    <location>
        <begin position="1"/>
        <end position="23"/>
    </location>
</feature>
<reference evidence="8 9" key="1">
    <citation type="submission" date="2024-03" db="EMBL/GenBank/DDBJ databases">
        <title>Aureococcus anophagefferens CCMP1851 and Kratosvirus quantuckense: Draft genome of a second virus-susceptible host strain in the model system.</title>
        <authorList>
            <person name="Chase E."/>
            <person name="Truchon A.R."/>
            <person name="Schepens W."/>
            <person name="Wilhelm S.W."/>
        </authorList>
    </citation>
    <scope>NUCLEOTIDE SEQUENCE [LARGE SCALE GENOMIC DNA]</scope>
    <source>
        <strain evidence="8 9">CCMP1851</strain>
    </source>
</reference>
<keyword evidence="9" id="KW-1185">Reference proteome</keyword>
<dbReference type="PANTHER" id="PTHR43811">
    <property type="entry name" value="FKBP-TYPE PEPTIDYL-PROLYL CIS-TRANS ISOMERASE FKPA"/>
    <property type="match status" value="1"/>
</dbReference>
<feature type="chain" id="PRO_5046344889" description="peptidylprolyl isomerase" evidence="6">
    <location>
        <begin position="24"/>
        <end position="182"/>
    </location>
</feature>
<dbReference type="SUPFAM" id="SSF54534">
    <property type="entry name" value="FKBP-like"/>
    <property type="match status" value="1"/>
</dbReference>
<dbReference type="Pfam" id="PF00254">
    <property type="entry name" value="FKBP_C"/>
    <property type="match status" value="1"/>
</dbReference>
<proteinExistence type="predicted"/>
<keyword evidence="3 5" id="KW-0697">Rotamase</keyword>
<evidence type="ECO:0000313" key="8">
    <source>
        <dbReference type="EMBL" id="KAK7242328.1"/>
    </source>
</evidence>
<feature type="domain" description="PPIase FKBP-type" evidence="7">
    <location>
        <begin position="111"/>
        <end position="172"/>
    </location>
</feature>
<evidence type="ECO:0000256" key="5">
    <source>
        <dbReference type="PROSITE-ProRule" id="PRU00277"/>
    </source>
</evidence>
<sequence length="182" mass="18919">MGSSQIAWRVSWWIAVTLACADALRVPNAPRVSVAPSRRALLSVAPAPAASQRVRRSAPPSRRALLAGAAAAATLAQLPRAAVAESKKSADGLEWTDVKVGDDVGKVAAVGDTVTIDHVAWLGGFDGREFSRFEKPIKVTLGEGKIVKGLEAALSDGMRPGGARRVAIPASLRGIGFGLNFS</sequence>
<evidence type="ECO:0000256" key="4">
    <source>
        <dbReference type="ARBA" id="ARBA00023235"/>
    </source>
</evidence>
<dbReference type="Proteomes" id="UP001363151">
    <property type="component" value="Unassembled WGS sequence"/>
</dbReference>
<dbReference type="EMBL" id="JBBJCI010000145">
    <property type="protein sequence ID" value="KAK7242328.1"/>
    <property type="molecule type" value="Genomic_DNA"/>
</dbReference>
<evidence type="ECO:0000313" key="9">
    <source>
        <dbReference type="Proteomes" id="UP001363151"/>
    </source>
</evidence>
<protein>
    <recommendedName>
        <fullName evidence="2 5">peptidylprolyl isomerase</fullName>
        <ecNumber evidence="2 5">5.2.1.8</ecNumber>
    </recommendedName>
</protein>
<evidence type="ECO:0000259" key="7">
    <source>
        <dbReference type="PROSITE" id="PS50059"/>
    </source>
</evidence>
<dbReference type="PROSITE" id="PS50059">
    <property type="entry name" value="FKBP_PPIASE"/>
    <property type="match status" value="1"/>
</dbReference>
<gene>
    <name evidence="8" type="ORF">SO694_00012019</name>
</gene>
<evidence type="ECO:0000256" key="2">
    <source>
        <dbReference type="ARBA" id="ARBA00013194"/>
    </source>
</evidence>
<organism evidence="8 9">
    <name type="scientific">Aureococcus anophagefferens</name>
    <name type="common">Harmful bloom alga</name>
    <dbReference type="NCBI Taxonomy" id="44056"/>
    <lineage>
        <taxon>Eukaryota</taxon>
        <taxon>Sar</taxon>
        <taxon>Stramenopiles</taxon>
        <taxon>Ochrophyta</taxon>
        <taxon>Pelagophyceae</taxon>
        <taxon>Pelagomonadales</taxon>
        <taxon>Pelagomonadaceae</taxon>
        <taxon>Aureococcus</taxon>
    </lineage>
</organism>
<keyword evidence="6" id="KW-0732">Signal</keyword>
<name>A0ABR1G1N2_AURAN</name>
<dbReference type="PANTHER" id="PTHR43811:SF19">
    <property type="entry name" value="39 KDA FK506-BINDING NUCLEAR PROTEIN"/>
    <property type="match status" value="1"/>
</dbReference>
<accession>A0ABR1G1N2</accession>
<evidence type="ECO:0000256" key="3">
    <source>
        <dbReference type="ARBA" id="ARBA00023110"/>
    </source>
</evidence>
<comment type="catalytic activity">
    <reaction evidence="1 5">
        <text>[protein]-peptidylproline (omega=180) = [protein]-peptidylproline (omega=0)</text>
        <dbReference type="Rhea" id="RHEA:16237"/>
        <dbReference type="Rhea" id="RHEA-COMP:10747"/>
        <dbReference type="Rhea" id="RHEA-COMP:10748"/>
        <dbReference type="ChEBI" id="CHEBI:83833"/>
        <dbReference type="ChEBI" id="CHEBI:83834"/>
        <dbReference type="EC" id="5.2.1.8"/>
    </reaction>
</comment>
<dbReference type="InterPro" id="IPR046357">
    <property type="entry name" value="PPIase_dom_sf"/>
</dbReference>
<comment type="caution">
    <text evidence="8">The sequence shown here is derived from an EMBL/GenBank/DDBJ whole genome shotgun (WGS) entry which is preliminary data.</text>
</comment>
<evidence type="ECO:0000256" key="6">
    <source>
        <dbReference type="SAM" id="SignalP"/>
    </source>
</evidence>
<dbReference type="EC" id="5.2.1.8" evidence="2 5"/>
<dbReference type="InterPro" id="IPR001179">
    <property type="entry name" value="PPIase_FKBP_dom"/>
</dbReference>